<dbReference type="SUPFAM" id="SSF55174">
    <property type="entry name" value="Alpha-L RNA-binding motif"/>
    <property type="match status" value="1"/>
</dbReference>
<dbReference type="Gene3D" id="3.30.70.1560">
    <property type="entry name" value="Alpha-L RNA-binding motif"/>
    <property type="match status" value="1"/>
</dbReference>
<dbReference type="SMART" id="SM00363">
    <property type="entry name" value="S4"/>
    <property type="match status" value="1"/>
</dbReference>
<organism evidence="7 8">
    <name type="scientific">Flagellimonas chongwuensis</name>
    <dbReference type="NCBI Taxonomy" id="2697365"/>
    <lineage>
        <taxon>Bacteria</taxon>
        <taxon>Pseudomonadati</taxon>
        <taxon>Bacteroidota</taxon>
        <taxon>Flavobacteriia</taxon>
        <taxon>Flavobacteriales</taxon>
        <taxon>Flavobacteriaceae</taxon>
        <taxon>Flagellimonas</taxon>
    </lineage>
</organism>
<comment type="caution">
    <text evidence="7">The sequence shown here is derived from an EMBL/GenBank/DDBJ whole genome shotgun (WGS) entry which is preliminary data.</text>
</comment>
<dbReference type="InterPro" id="IPR000748">
    <property type="entry name" value="PsdUridine_synth_RsuA/RluB/E/F"/>
</dbReference>
<feature type="compositionally biased region" description="Polar residues" evidence="5">
    <location>
        <begin position="33"/>
        <end position="47"/>
    </location>
</feature>
<dbReference type="NCBIfam" id="TIGR00093">
    <property type="entry name" value="pseudouridine synthase"/>
    <property type="match status" value="1"/>
</dbReference>
<dbReference type="InterPro" id="IPR020094">
    <property type="entry name" value="TruA/RsuA/RluB/E/F_N"/>
</dbReference>
<proteinExistence type="inferred from homology"/>
<keyword evidence="8" id="KW-1185">Reference proteome</keyword>
<gene>
    <name evidence="7" type="ORF">GUA46_03690</name>
</gene>
<dbReference type="InterPro" id="IPR020103">
    <property type="entry name" value="PsdUridine_synth_cat_dom_sf"/>
</dbReference>
<dbReference type="EC" id="5.4.99.-" evidence="4"/>
<dbReference type="Proteomes" id="UP000558089">
    <property type="component" value="Unassembled WGS sequence"/>
</dbReference>
<dbReference type="InterPro" id="IPR006145">
    <property type="entry name" value="PsdUridine_synth_RsuA/RluA"/>
</dbReference>
<dbReference type="PANTHER" id="PTHR47683">
    <property type="entry name" value="PSEUDOURIDINE SYNTHASE FAMILY PROTEIN-RELATED"/>
    <property type="match status" value="1"/>
</dbReference>
<dbReference type="InterPro" id="IPR050343">
    <property type="entry name" value="RsuA_PseudoU_synthase"/>
</dbReference>
<accession>A0A850N9Z2</accession>
<evidence type="ECO:0000259" key="6">
    <source>
        <dbReference type="SMART" id="SM00363"/>
    </source>
</evidence>
<dbReference type="InterPro" id="IPR042092">
    <property type="entry name" value="PsdUridine_s_RsuA/RluB/E/F_cat"/>
</dbReference>
<dbReference type="InterPro" id="IPR018496">
    <property type="entry name" value="PsdUridine_synth_RsuA/RluB_CS"/>
</dbReference>
<dbReference type="CDD" id="cd00165">
    <property type="entry name" value="S4"/>
    <property type="match status" value="1"/>
</dbReference>
<dbReference type="Pfam" id="PF01479">
    <property type="entry name" value="S4"/>
    <property type="match status" value="1"/>
</dbReference>
<dbReference type="PROSITE" id="PS01149">
    <property type="entry name" value="PSI_RSU"/>
    <property type="match status" value="1"/>
</dbReference>
<feature type="domain" description="RNA-binding S4" evidence="6">
    <location>
        <begin position="53"/>
        <end position="114"/>
    </location>
</feature>
<dbReference type="Gene3D" id="3.30.70.580">
    <property type="entry name" value="Pseudouridine synthase I, catalytic domain, N-terminal subdomain"/>
    <property type="match status" value="1"/>
</dbReference>
<evidence type="ECO:0000256" key="1">
    <source>
        <dbReference type="ARBA" id="ARBA00008348"/>
    </source>
</evidence>
<evidence type="ECO:0000256" key="3">
    <source>
        <dbReference type="PROSITE-ProRule" id="PRU00182"/>
    </source>
</evidence>
<dbReference type="PROSITE" id="PS50889">
    <property type="entry name" value="S4"/>
    <property type="match status" value="1"/>
</dbReference>
<dbReference type="Pfam" id="PF00849">
    <property type="entry name" value="PseudoU_synth_2"/>
    <property type="match status" value="1"/>
</dbReference>
<protein>
    <recommendedName>
        <fullName evidence="4">Pseudouridine synthase</fullName>
        <ecNumber evidence="4">5.4.99.-</ecNumber>
    </recommendedName>
</protein>
<dbReference type="SUPFAM" id="SSF55120">
    <property type="entry name" value="Pseudouridine synthase"/>
    <property type="match status" value="1"/>
</dbReference>
<dbReference type="PANTHER" id="PTHR47683:SF2">
    <property type="entry name" value="RNA-BINDING S4 DOMAIN-CONTAINING PROTEIN"/>
    <property type="match status" value="1"/>
</dbReference>
<keyword evidence="3" id="KW-0694">RNA-binding</keyword>
<dbReference type="GO" id="GO:0120159">
    <property type="term" value="F:rRNA pseudouridine synthase activity"/>
    <property type="evidence" value="ECO:0007669"/>
    <property type="project" value="UniProtKB-ARBA"/>
</dbReference>
<dbReference type="InterPro" id="IPR036986">
    <property type="entry name" value="S4_RNA-bd_sf"/>
</dbReference>
<comment type="similarity">
    <text evidence="1 4">Belongs to the pseudouridine synthase RsuA family.</text>
</comment>
<feature type="region of interest" description="Disordered" evidence="5">
    <location>
        <begin position="1"/>
        <end position="50"/>
    </location>
</feature>
<dbReference type="AlphaFoldDB" id="A0A850N9Z2"/>
<evidence type="ECO:0000256" key="5">
    <source>
        <dbReference type="SAM" id="MobiDB-lite"/>
    </source>
</evidence>
<keyword evidence="2 4" id="KW-0413">Isomerase</keyword>
<reference evidence="7 8" key="1">
    <citation type="submission" date="2020-01" db="EMBL/GenBank/DDBJ databases">
        <title>Draft Genome Analysis of Muricauda sp. HICW Isolated from coastal seawater of PR China.</title>
        <authorList>
            <person name="Chen M.-X."/>
        </authorList>
    </citation>
    <scope>NUCLEOTIDE SEQUENCE [LARGE SCALE GENOMIC DNA]</scope>
    <source>
        <strain evidence="7 8">HICW</strain>
    </source>
</reference>
<evidence type="ECO:0000313" key="8">
    <source>
        <dbReference type="Proteomes" id="UP000558089"/>
    </source>
</evidence>
<evidence type="ECO:0000256" key="2">
    <source>
        <dbReference type="ARBA" id="ARBA00023235"/>
    </source>
</evidence>
<evidence type="ECO:0000256" key="4">
    <source>
        <dbReference type="RuleBase" id="RU003887"/>
    </source>
</evidence>
<dbReference type="InterPro" id="IPR002942">
    <property type="entry name" value="S4_RNA-bd"/>
</dbReference>
<dbReference type="FunFam" id="3.10.290.10:FF:000003">
    <property type="entry name" value="Pseudouridine synthase"/>
    <property type="match status" value="1"/>
</dbReference>
<dbReference type="CDD" id="cd02870">
    <property type="entry name" value="PseudoU_synth_RsuA_like"/>
    <property type="match status" value="1"/>
</dbReference>
<evidence type="ECO:0000313" key="7">
    <source>
        <dbReference type="EMBL" id="NVN17433.1"/>
    </source>
</evidence>
<name>A0A850N9Z2_9FLAO</name>
<dbReference type="EMBL" id="WYET01000001">
    <property type="protein sequence ID" value="NVN17433.1"/>
    <property type="molecule type" value="Genomic_DNA"/>
</dbReference>
<dbReference type="GO" id="GO:0000455">
    <property type="term" value="P:enzyme-directed rRNA pseudouridine synthesis"/>
    <property type="evidence" value="ECO:0007669"/>
    <property type="project" value="UniProtKB-ARBA"/>
</dbReference>
<sequence>MQKIRLMAKSDNHRGKRPSKNFKGGERKKPFNKNFSSRPKQNAPQKKSNPDEIRLNRYIANAGICSRREADTYIAAGNVTVNGKPVTEMGYKVKRSDDVRFDGKRLNLEKKEYVLLNKPKNFITTTSDEKGRRTVMELISSASNNRLLPVGRLDRNTTGLLLFTNDGDLTKKLTHPKHNIRKIYHVHLDNNLSLGDLHKIEAGLELEDGPITVDSVSYIQGAPKREVGVEIHSGRNRIVRRIFEHLGYNVTKLDRVIFAGLTKKDLPRGHWRHLTEQEVINLKNLK</sequence>
<dbReference type="Gene3D" id="3.10.290.10">
    <property type="entry name" value="RNA-binding S4 domain"/>
    <property type="match status" value="1"/>
</dbReference>
<dbReference type="GO" id="GO:0003723">
    <property type="term" value="F:RNA binding"/>
    <property type="evidence" value="ECO:0007669"/>
    <property type="project" value="UniProtKB-KW"/>
</dbReference>